<keyword evidence="3 4" id="KW-0326">Glycosidase</keyword>
<dbReference type="Proteomes" id="UP001595748">
    <property type="component" value="Unassembled WGS sequence"/>
</dbReference>
<dbReference type="PANTHER" id="PTHR42800:SF1">
    <property type="entry name" value="EXOINULINASE INUD (AFU_ORTHOLOGUE AFUA_5G00480)"/>
    <property type="match status" value="1"/>
</dbReference>
<accession>A0ABV8A8P3</accession>
<evidence type="ECO:0000259" key="6">
    <source>
        <dbReference type="Pfam" id="PF08244"/>
    </source>
</evidence>
<gene>
    <name evidence="7" type="ORF">ACFOPQ_15120</name>
</gene>
<dbReference type="PANTHER" id="PTHR42800">
    <property type="entry name" value="EXOINULINASE INUD (AFU_ORTHOLOGUE AFUA_5G00480)"/>
    <property type="match status" value="1"/>
</dbReference>
<evidence type="ECO:0000256" key="4">
    <source>
        <dbReference type="RuleBase" id="RU362110"/>
    </source>
</evidence>
<name>A0ABV8A8P3_9DEIO</name>
<dbReference type="InterPro" id="IPR023296">
    <property type="entry name" value="Glyco_hydro_beta-prop_sf"/>
</dbReference>
<comment type="similarity">
    <text evidence="1 4">Belongs to the glycosyl hydrolase 32 family.</text>
</comment>
<dbReference type="InterPro" id="IPR013189">
    <property type="entry name" value="Glyco_hydro_32_C"/>
</dbReference>
<dbReference type="SUPFAM" id="SSF49899">
    <property type="entry name" value="Concanavalin A-like lectins/glucanases"/>
    <property type="match status" value="1"/>
</dbReference>
<dbReference type="SUPFAM" id="SSF75005">
    <property type="entry name" value="Arabinanase/levansucrase/invertase"/>
    <property type="match status" value="1"/>
</dbReference>
<evidence type="ECO:0000313" key="7">
    <source>
        <dbReference type="EMBL" id="MFC3862098.1"/>
    </source>
</evidence>
<evidence type="ECO:0000256" key="3">
    <source>
        <dbReference type="ARBA" id="ARBA00023295"/>
    </source>
</evidence>
<protein>
    <submittedName>
        <fullName evidence="7">Glycoside hydrolase family 32 protein</fullName>
    </submittedName>
</protein>
<proteinExistence type="inferred from homology"/>
<reference evidence="8" key="1">
    <citation type="journal article" date="2019" name="Int. J. Syst. Evol. Microbiol.">
        <title>The Global Catalogue of Microorganisms (GCM) 10K type strain sequencing project: providing services to taxonomists for standard genome sequencing and annotation.</title>
        <authorList>
            <consortium name="The Broad Institute Genomics Platform"/>
            <consortium name="The Broad Institute Genome Sequencing Center for Infectious Disease"/>
            <person name="Wu L."/>
            <person name="Ma J."/>
        </authorList>
    </citation>
    <scope>NUCLEOTIDE SEQUENCE [LARGE SCALE GENOMIC DNA]</scope>
    <source>
        <strain evidence="8">CCTCC AB 2013263</strain>
    </source>
</reference>
<dbReference type="InterPro" id="IPR018053">
    <property type="entry name" value="Glyco_hydro_32_AS"/>
</dbReference>
<dbReference type="PROSITE" id="PS00609">
    <property type="entry name" value="GLYCOSYL_HYDROL_F32"/>
    <property type="match status" value="1"/>
</dbReference>
<sequence length="465" mass="52233">MTVPGTLKRPNYRPLFHYAPAANWINDPNGLLYHRGLYHLYYQYNPHGDTHGNMNWGKATSPDLVHWKEHDVALPQHAHEIFSGSAVVDWRNTSGFGRDGMIPLVACYTGHTPHNQSQFLAYSLDDGERWTYHPEPVLDAQKTDFRDPKVFWHQPTEQWIMAIVHPVERQIELFGSPNLHDWTSLSVFGPVGATGGIWEVPELFSVVNEHGESHWVMKVDLNPGGPFGGSGVQYWLGEFDGVTFSARTPARWVDHGKDFYAAITFSGTPGRTVWLAWMNNWQYAQQVPTPGQRGTMSLPRVVTVQNDPEGPVLTQAPVPELTALRQQEENWSGEACLNLQAGQGHEFRLTWDGQDAATVRLKFISATGLEAIVEVREGILRLVRTATEHTKNLDGYAGEHLARWPEIAGMQDLHLFLDSSSLEVFGGGGRVVMTNLLYSNQPITEVEVQSIDTELNGQHWTLSLM</sequence>
<keyword evidence="2 4" id="KW-0378">Hydrolase</keyword>
<dbReference type="Pfam" id="PF08244">
    <property type="entry name" value="Glyco_hydro_32C"/>
    <property type="match status" value="1"/>
</dbReference>
<dbReference type="EMBL" id="JBHRZF010000172">
    <property type="protein sequence ID" value="MFC3862098.1"/>
    <property type="molecule type" value="Genomic_DNA"/>
</dbReference>
<keyword evidence="8" id="KW-1185">Reference proteome</keyword>
<dbReference type="InterPro" id="IPR013148">
    <property type="entry name" value="Glyco_hydro_32_N"/>
</dbReference>
<comment type="caution">
    <text evidence="7">The sequence shown here is derived from an EMBL/GenBank/DDBJ whole genome shotgun (WGS) entry which is preliminary data.</text>
</comment>
<dbReference type="GO" id="GO:0016787">
    <property type="term" value="F:hydrolase activity"/>
    <property type="evidence" value="ECO:0007669"/>
    <property type="project" value="UniProtKB-KW"/>
</dbReference>
<dbReference type="Gene3D" id="2.60.120.560">
    <property type="entry name" value="Exo-inulinase, domain 1"/>
    <property type="match status" value="1"/>
</dbReference>
<feature type="domain" description="Glycosyl hydrolase family 32 C-terminal" evidence="6">
    <location>
        <begin position="339"/>
        <end position="452"/>
    </location>
</feature>
<evidence type="ECO:0000256" key="1">
    <source>
        <dbReference type="ARBA" id="ARBA00009902"/>
    </source>
</evidence>
<dbReference type="Pfam" id="PF00251">
    <property type="entry name" value="Glyco_hydro_32N"/>
    <property type="match status" value="1"/>
</dbReference>
<dbReference type="SMART" id="SM00640">
    <property type="entry name" value="Glyco_32"/>
    <property type="match status" value="1"/>
</dbReference>
<dbReference type="Gene3D" id="2.115.10.20">
    <property type="entry name" value="Glycosyl hydrolase domain, family 43"/>
    <property type="match status" value="1"/>
</dbReference>
<dbReference type="RefSeq" id="WP_380079647.1">
    <property type="nucleotide sequence ID" value="NZ_JBHRZF010000172.1"/>
</dbReference>
<dbReference type="InterPro" id="IPR001362">
    <property type="entry name" value="Glyco_hydro_32"/>
</dbReference>
<dbReference type="CDD" id="cd18622">
    <property type="entry name" value="GH32_Inu-like"/>
    <property type="match status" value="1"/>
</dbReference>
<evidence type="ECO:0000259" key="5">
    <source>
        <dbReference type="Pfam" id="PF00251"/>
    </source>
</evidence>
<evidence type="ECO:0000313" key="8">
    <source>
        <dbReference type="Proteomes" id="UP001595748"/>
    </source>
</evidence>
<feature type="domain" description="Glycosyl hydrolase family 32 N-terminal" evidence="5">
    <location>
        <begin position="17"/>
        <end position="317"/>
    </location>
</feature>
<organism evidence="7 8">
    <name type="scientific">Deinococcus antarcticus</name>
    <dbReference type="NCBI Taxonomy" id="1298767"/>
    <lineage>
        <taxon>Bacteria</taxon>
        <taxon>Thermotogati</taxon>
        <taxon>Deinococcota</taxon>
        <taxon>Deinococci</taxon>
        <taxon>Deinococcales</taxon>
        <taxon>Deinococcaceae</taxon>
        <taxon>Deinococcus</taxon>
    </lineage>
</organism>
<dbReference type="InterPro" id="IPR013320">
    <property type="entry name" value="ConA-like_dom_sf"/>
</dbReference>
<evidence type="ECO:0000256" key="2">
    <source>
        <dbReference type="ARBA" id="ARBA00022801"/>
    </source>
</evidence>